<dbReference type="InterPro" id="IPR046357">
    <property type="entry name" value="PPIase_dom_sf"/>
</dbReference>
<feature type="domain" description="PpiC" evidence="8">
    <location>
        <begin position="107"/>
        <end position="222"/>
    </location>
</feature>
<dbReference type="EC" id="5.2.1.8" evidence="3"/>
<organism evidence="9 10">
    <name type="scientific">Neisseria lisongii</name>
    <dbReference type="NCBI Taxonomy" id="2912188"/>
    <lineage>
        <taxon>Bacteria</taxon>
        <taxon>Pseudomonadati</taxon>
        <taxon>Pseudomonadota</taxon>
        <taxon>Betaproteobacteria</taxon>
        <taxon>Neisseriales</taxon>
        <taxon>Neisseriaceae</taxon>
        <taxon>Neisseria</taxon>
    </lineage>
</organism>
<feature type="signal peptide" evidence="7">
    <location>
        <begin position="1"/>
        <end position="20"/>
    </location>
</feature>
<comment type="catalytic activity">
    <reaction evidence="1">
        <text>[protein]-peptidylproline (omega=180) = [protein]-peptidylproline (omega=0)</text>
        <dbReference type="Rhea" id="RHEA:16237"/>
        <dbReference type="Rhea" id="RHEA-COMP:10747"/>
        <dbReference type="Rhea" id="RHEA-COMP:10748"/>
        <dbReference type="ChEBI" id="CHEBI:83833"/>
        <dbReference type="ChEBI" id="CHEBI:83834"/>
        <dbReference type="EC" id="5.2.1.8"/>
    </reaction>
</comment>
<protein>
    <recommendedName>
        <fullName evidence="3">peptidylprolyl isomerase</fullName>
        <ecNumber evidence="3">5.2.1.8</ecNumber>
    </recommendedName>
</protein>
<feature type="chain" id="PRO_5043386216" description="peptidylprolyl isomerase" evidence="7">
    <location>
        <begin position="21"/>
        <end position="250"/>
    </location>
</feature>
<evidence type="ECO:0000313" key="10">
    <source>
        <dbReference type="Proteomes" id="UP001201397"/>
    </source>
</evidence>
<dbReference type="SUPFAM" id="SSF54534">
    <property type="entry name" value="FKBP-like"/>
    <property type="match status" value="1"/>
</dbReference>
<proteinExistence type="inferred from homology"/>
<dbReference type="EMBL" id="JAKKDL010000002">
    <property type="protein sequence ID" value="MCF7529098.1"/>
    <property type="molecule type" value="Genomic_DNA"/>
</dbReference>
<keyword evidence="6 9" id="KW-0413">Isomerase</keyword>
<name>A0AAW5AMF1_9NEIS</name>
<evidence type="ECO:0000256" key="4">
    <source>
        <dbReference type="ARBA" id="ARBA00022729"/>
    </source>
</evidence>
<dbReference type="GO" id="GO:0003755">
    <property type="term" value="F:peptidyl-prolyl cis-trans isomerase activity"/>
    <property type="evidence" value="ECO:0007669"/>
    <property type="project" value="UniProtKB-KW"/>
</dbReference>
<dbReference type="Proteomes" id="UP001201397">
    <property type="component" value="Unassembled WGS sequence"/>
</dbReference>
<dbReference type="PANTHER" id="PTHR47245:SF1">
    <property type="entry name" value="FOLDASE PROTEIN PRSA"/>
    <property type="match status" value="1"/>
</dbReference>
<keyword evidence="4 7" id="KW-0732">Signal</keyword>
<dbReference type="AlphaFoldDB" id="A0AAW5AMF1"/>
<evidence type="ECO:0000256" key="5">
    <source>
        <dbReference type="ARBA" id="ARBA00023110"/>
    </source>
</evidence>
<evidence type="ECO:0000256" key="6">
    <source>
        <dbReference type="ARBA" id="ARBA00023235"/>
    </source>
</evidence>
<sequence>MKYTRSLIWLTAAAASLAVAAPEIAPERIDAAVRTVLQQGGEAAAGADGKIIRNQVTRQLQTLEVLKNEALKLGLDKDPEVQIHFKNMEAEFYAGQYTEYLQKQIEVSDAELRRFYDRKTLLIQLQEAAFPSEAAAQEALALLRKGLSFDELAKRYPSAEPTVPDHLFSPESKLPEPLQSVVENLNRGEVTREPVKLGDRFYLFKLSKTDRVPEAPPFELVRHELVRLLKEEQVAQQLKALLKANGLDAE</sequence>
<comment type="similarity">
    <text evidence="2">Belongs to the PpiC/parvulin rotamase family.</text>
</comment>
<accession>A0AAW5AMF1</accession>
<evidence type="ECO:0000256" key="7">
    <source>
        <dbReference type="SAM" id="SignalP"/>
    </source>
</evidence>
<evidence type="ECO:0000313" key="9">
    <source>
        <dbReference type="EMBL" id="MCF7529098.1"/>
    </source>
</evidence>
<comment type="caution">
    <text evidence="9">The sequence shown here is derived from an EMBL/GenBank/DDBJ whole genome shotgun (WGS) entry which is preliminary data.</text>
</comment>
<dbReference type="Pfam" id="PF13145">
    <property type="entry name" value="Rotamase_2"/>
    <property type="match status" value="1"/>
</dbReference>
<dbReference type="InterPro" id="IPR000297">
    <property type="entry name" value="PPIase_PpiC"/>
</dbReference>
<gene>
    <name evidence="9" type="ORF">L4H06_02445</name>
</gene>
<reference evidence="9" key="1">
    <citation type="submission" date="2022-01" db="EMBL/GenBank/DDBJ databases">
        <title>Neisseria sp. ZJ104.</title>
        <authorList>
            <person name="Yang C."/>
        </authorList>
    </citation>
    <scope>NUCLEOTIDE SEQUENCE</scope>
    <source>
        <strain evidence="9">ZJ104</strain>
    </source>
</reference>
<dbReference type="PANTHER" id="PTHR47245">
    <property type="entry name" value="PEPTIDYLPROLYL ISOMERASE"/>
    <property type="match status" value="1"/>
</dbReference>
<evidence type="ECO:0000256" key="2">
    <source>
        <dbReference type="ARBA" id="ARBA00007656"/>
    </source>
</evidence>
<evidence type="ECO:0000259" key="8">
    <source>
        <dbReference type="Pfam" id="PF13145"/>
    </source>
</evidence>
<dbReference type="InterPro" id="IPR050245">
    <property type="entry name" value="PrsA_foldase"/>
</dbReference>
<dbReference type="RefSeq" id="WP_237092398.1">
    <property type="nucleotide sequence ID" value="NZ_JAKKDL010000002.1"/>
</dbReference>
<keyword evidence="5" id="KW-0697">Rotamase</keyword>
<dbReference type="Gene3D" id="3.10.50.40">
    <property type="match status" value="1"/>
</dbReference>
<evidence type="ECO:0000256" key="3">
    <source>
        <dbReference type="ARBA" id="ARBA00013194"/>
    </source>
</evidence>
<evidence type="ECO:0000256" key="1">
    <source>
        <dbReference type="ARBA" id="ARBA00000971"/>
    </source>
</evidence>